<sequence>MTQSSTFRPSHKEEKYQGVAQLGSALGSDPRGRQFDSGRPDQFEKEILNDWLSYISSSNSGVARLNGLVVAPDMV</sequence>
<name>A0A0F8YLC7_9ZZZZ</name>
<proteinExistence type="predicted"/>
<accession>A0A0F8YLC7</accession>
<comment type="caution">
    <text evidence="1">The sequence shown here is derived from an EMBL/GenBank/DDBJ whole genome shotgun (WGS) entry which is preliminary data.</text>
</comment>
<reference evidence="1" key="1">
    <citation type="journal article" date="2015" name="Nature">
        <title>Complex archaea that bridge the gap between prokaryotes and eukaryotes.</title>
        <authorList>
            <person name="Spang A."/>
            <person name="Saw J.H."/>
            <person name="Jorgensen S.L."/>
            <person name="Zaremba-Niedzwiedzka K."/>
            <person name="Martijn J."/>
            <person name="Lind A.E."/>
            <person name="van Eijk R."/>
            <person name="Schleper C."/>
            <person name="Guy L."/>
            <person name="Ettema T.J."/>
        </authorList>
    </citation>
    <scope>NUCLEOTIDE SEQUENCE</scope>
</reference>
<dbReference type="EMBL" id="LAZR01068842">
    <property type="protein sequence ID" value="KKK48881.1"/>
    <property type="molecule type" value="Genomic_DNA"/>
</dbReference>
<dbReference type="AntiFam" id="ANF00013">
    <property type="entry name" value="tRNA translation"/>
</dbReference>
<gene>
    <name evidence="1" type="ORF">LCGC14_3140680</name>
</gene>
<evidence type="ECO:0000313" key="1">
    <source>
        <dbReference type="EMBL" id="KKK48881.1"/>
    </source>
</evidence>
<protein>
    <submittedName>
        <fullName evidence="1">Uncharacterized protein</fullName>
    </submittedName>
</protein>
<organism evidence="1">
    <name type="scientific">marine sediment metagenome</name>
    <dbReference type="NCBI Taxonomy" id="412755"/>
    <lineage>
        <taxon>unclassified sequences</taxon>
        <taxon>metagenomes</taxon>
        <taxon>ecological metagenomes</taxon>
    </lineage>
</organism>
<dbReference type="AlphaFoldDB" id="A0A0F8YLC7"/>